<sequence>MEKKRKHTDQEVYDLFRKLDSEGVKITKRLLIKNGYGSHYNHTSKYMGGLNEAKRQADITVFDHKNRERKHTDQEVYDLLRKLYSEGVNPTQKYLKTNNVTYYSHINNFMGGINEVKKTLGIETNLSARKGERKHTDEDVYNLFTELHANEIKITEDSLKENGYGTHYHHVNAHMGGIIKVKVHLGIMEAPTPPIERDTESMPTKDECIELFKDLHAQDIYISSNYLRENGYVQYLSTIRTYMGGINNLKDFLGIPYDMRGVAYEIKEYDECIELLKKLDAEGVGNPQLYMRKNGLEAYANTINNYMGGFRNAKIQAGLEVLKQWDKDEVIKEIKKLNAEGIDLSYRSMIPYDSSLIGAARRHVGSWEKAIELAGINYEEVNPYSWRESWEEENVLKSLKEIHDKGEEMTASRMFSDHASLYIATRKRFGSYEKALELIGLNYDEIRQDSSVIRNGNYFEELLQKVFNYLNIEHKDQETTHFENGTYGIPDFKVKSMNSELHDLFNTIPFQEIWIDSKLSRWTRYANNSKTEKKYIPHCDKLIFVYLRGREEPEGLDQKVTNICVYDLLPYIKDKDKHAEIEKELDDLLQDVENNETV</sequence>
<dbReference type="RefSeq" id="WP_098882632.1">
    <property type="nucleotide sequence ID" value="NZ_NUMG01000010.1"/>
</dbReference>
<name>A0A2C1LWT6_BACCE</name>
<evidence type="ECO:0000313" key="3">
    <source>
        <dbReference type="Proteomes" id="UP000225766"/>
    </source>
</evidence>
<evidence type="ECO:0000256" key="1">
    <source>
        <dbReference type="SAM" id="Coils"/>
    </source>
</evidence>
<accession>A0A2C1LWT6</accession>
<comment type="caution">
    <text evidence="2">The sequence shown here is derived from an EMBL/GenBank/DDBJ whole genome shotgun (WGS) entry which is preliminary data.</text>
</comment>
<gene>
    <name evidence="2" type="ORF">COD19_11355</name>
</gene>
<dbReference type="Proteomes" id="UP000225766">
    <property type="component" value="Unassembled WGS sequence"/>
</dbReference>
<proteinExistence type="predicted"/>
<evidence type="ECO:0000313" key="2">
    <source>
        <dbReference type="EMBL" id="PGU02897.1"/>
    </source>
</evidence>
<protein>
    <submittedName>
        <fullName evidence="2">Uncharacterized protein</fullName>
    </submittedName>
</protein>
<dbReference type="AlphaFoldDB" id="A0A2C1LWT6"/>
<dbReference type="EMBL" id="NUMG01000010">
    <property type="protein sequence ID" value="PGU02897.1"/>
    <property type="molecule type" value="Genomic_DNA"/>
</dbReference>
<keyword evidence="1" id="KW-0175">Coiled coil</keyword>
<organism evidence="2 3">
    <name type="scientific">Bacillus cereus</name>
    <dbReference type="NCBI Taxonomy" id="1396"/>
    <lineage>
        <taxon>Bacteria</taxon>
        <taxon>Bacillati</taxon>
        <taxon>Bacillota</taxon>
        <taxon>Bacilli</taxon>
        <taxon>Bacillales</taxon>
        <taxon>Bacillaceae</taxon>
        <taxon>Bacillus</taxon>
        <taxon>Bacillus cereus group</taxon>
    </lineage>
</organism>
<feature type="coiled-coil region" evidence="1">
    <location>
        <begin position="571"/>
        <end position="598"/>
    </location>
</feature>
<reference evidence="2 3" key="1">
    <citation type="submission" date="2017-09" db="EMBL/GenBank/DDBJ databases">
        <title>Large-scale bioinformatics analysis of Bacillus genomes uncovers conserved roles of natural products in bacterial physiology.</title>
        <authorList>
            <consortium name="Agbiome Team Llc"/>
            <person name="Bleich R.M."/>
            <person name="Grubbs K.J."/>
            <person name="Santa Maria K.C."/>
            <person name="Allen S.E."/>
            <person name="Farag S."/>
            <person name="Shank E.A."/>
            <person name="Bowers A."/>
        </authorList>
    </citation>
    <scope>NUCLEOTIDE SEQUENCE [LARGE SCALE GENOMIC DNA]</scope>
    <source>
        <strain evidence="2 3">AFS040105</strain>
    </source>
</reference>